<evidence type="ECO:0000313" key="3">
    <source>
        <dbReference type="Proteomes" id="UP000818029"/>
    </source>
</evidence>
<dbReference type="Proteomes" id="UP000818029">
    <property type="component" value="Chromosome A02"/>
</dbReference>
<evidence type="ECO:0000259" key="2">
    <source>
        <dbReference type="Pfam" id="PF03732"/>
    </source>
</evidence>
<organism evidence="3 4">
    <name type="scientific">Gossypium hirsutum</name>
    <name type="common">Upland cotton</name>
    <name type="synonym">Gossypium mexicanum</name>
    <dbReference type="NCBI Taxonomy" id="3635"/>
    <lineage>
        <taxon>Eukaryota</taxon>
        <taxon>Viridiplantae</taxon>
        <taxon>Streptophyta</taxon>
        <taxon>Embryophyta</taxon>
        <taxon>Tracheophyta</taxon>
        <taxon>Spermatophyta</taxon>
        <taxon>Magnoliopsida</taxon>
        <taxon>eudicotyledons</taxon>
        <taxon>Gunneridae</taxon>
        <taxon>Pentapetalae</taxon>
        <taxon>rosids</taxon>
        <taxon>malvids</taxon>
        <taxon>Malvales</taxon>
        <taxon>Malvaceae</taxon>
        <taxon>Malvoideae</taxon>
        <taxon>Gossypium</taxon>
    </lineage>
</organism>
<dbReference type="RefSeq" id="XP_040939632.1">
    <property type="nucleotide sequence ID" value="XM_041083698.1"/>
</dbReference>
<evidence type="ECO:0000256" key="1">
    <source>
        <dbReference type="SAM" id="MobiDB-lite"/>
    </source>
</evidence>
<evidence type="ECO:0000313" key="4">
    <source>
        <dbReference type="RefSeq" id="XP_040939632.1"/>
    </source>
</evidence>
<feature type="domain" description="Retrotransposon gag" evidence="2">
    <location>
        <begin position="111"/>
        <end position="156"/>
    </location>
</feature>
<keyword evidence="3" id="KW-1185">Reference proteome</keyword>
<dbReference type="GeneID" id="121211194"/>
<dbReference type="InterPro" id="IPR005162">
    <property type="entry name" value="Retrotrans_gag_dom"/>
</dbReference>
<proteinExistence type="predicted"/>
<accession>A0ABM2ZBP1</accession>
<dbReference type="PANTHER" id="PTHR34482">
    <property type="entry name" value="DNA DAMAGE-INDUCIBLE PROTEIN 1-LIKE"/>
    <property type="match status" value="1"/>
</dbReference>
<reference evidence="4" key="2">
    <citation type="submission" date="2025-08" db="UniProtKB">
        <authorList>
            <consortium name="RefSeq"/>
        </authorList>
    </citation>
    <scope>IDENTIFICATION</scope>
</reference>
<sequence length="268" mass="30144">MPVADAPVPPATEVESYDRGAGDDVLSQAMLRVLERVSGASIGNRIRGSIFKRLRANRAEIFKGVFGVAPNVAEYWLKATEWIMDELDCSVEQKLKGAVSLLREKAYQWWLITAFKGKYVEASYVDASRKEFLNLVQGVKTVAEYKVEFLRLSWYAVGIVATEYECNAKIAEEVKRAENQNREKDQNHFGRDPGPSGGANRNVKRARVEEPHKATLDSATKRMVLRTAEGEEVVVIGERRDYLSNVVLALRAKKWIRKGSEAYLAFVS</sequence>
<name>A0ABM2ZBP1_GOSHI</name>
<protein>
    <recommendedName>
        <fullName evidence="2">Retrotransposon gag domain-containing protein</fullName>
    </recommendedName>
</protein>
<dbReference type="Pfam" id="PF03732">
    <property type="entry name" value="Retrotrans_gag"/>
    <property type="match status" value="1"/>
</dbReference>
<feature type="region of interest" description="Disordered" evidence="1">
    <location>
        <begin position="177"/>
        <end position="213"/>
    </location>
</feature>
<dbReference type="PANTHER" id="PTHR34482:SF36">
    <property type="entry name" value="RETROTRANSPOSON GAG DOMAIN-CONTAINING PROTEIN"/>
    <property type="match status" value="1"/>
</dbReference>
<gene>
    <name evidence="4" type="primary">LOC121211194</name>
</gene>
<reference evidence="3" key="1">
    <citation type="journal article" date="2020" name="Nat. Genet.">
        <title>Genomic diversifications of five Gossypium allopolyploid species and their impact on cotton improvement.</title>
        <authorList>
            <person name="Chen Z.J."/>
            <person name="Sreedasyam A."/>
            <person name="Ando A."/>
            <person name="Song Q."/>
            <person name="De Santiago L.M."/>
            <person name="Hulse-Kemp A.M."/>
            <person name="Ding M."/>
            <person name="Ye W."/>
            <person name="Kirkbride R.C."/>
            <person name="Jenkins J."/>
            <person name="Plott C."/>
            <person name="Lovell J."/>
            <person name="Lin Y.M."/>
            <person name="Vaughn R."/>
            <person name="Liu B."/>
            <person name="Simpson S."/>
            <person name="Scheffler B.E."/>
            <person name="Wen L."/>
            <person name="Saski C.A."/>
            <person name="Grover C.E."/>
            <person name="Hu G."/>
            <person name="Conover J.L."/>
            <person name="Carlson J.W."/>
            <person name="Shu S."/>
            <person name="Boston L.B."/>
            <person name="Williams M."/>
            <person name="Peterson D.G."/>
            <person name="McGee K."/>
            <person name="Jones D.C."/>
            <person name="Wendel J.F."/>
            <person name="Stelly D.M."/>
            <person name="Grimwood J."/>
            <person name="Schmutz J."/>
        </authorList>
    </citation>
    <scope>NUCLEOTIDE SEQUENCE [LARGE SCALE GENOMIC DNA]</scope>
    <source>
        <strain evidence="3">cv. TM-1</strain>
    </source>
</reference>
<feature type="compositionally biased region" description="Basic and acidic residues" evidence="1">
    <location>
        <begin position="177"/>
        <end position="191"/>
    </location>
</feature>